<keyword evidence="3" id="KW-1185">Reference proteome</keyword>
<comment type="caution">
    <text evidence="2">The sequence shown here is derived from an EMBL/GenBank/DDBJ whole genome shotgun (WGS) entry which is preliminary data.</text>
</comment>
<dbReference type="GO" id="GO:0008476">
    <property type="term" value="F:protein-tyrosine sulfotransferase activity"/>
    <property type="evidence" value="ECO:0007669"/>
    <property type="project" value="InterPro"/>
</dbReference>
<evidence type="ECO:0000313" key="3">
    <source>
        <dbReference type="Proteomes" id="UP000309128"/>
    </source>
</evidence>
<dbReference type="PANTHER" id="PTHR12788">
    <property type="entry name" value="PROTEIN-TYROSINE SULFOTRANSFERASE 2"/>
    <property type="match status" value="1"/>
</dbReference>
<dbReference type="SUPFAM" id="SSF52540">
    <property type="entry name" value="P-loop containing nucleoside triphosphate hydrolases"/>
    <property type="match status" value="1"/>
</dbReference>
<dbReference type="Proteomes" id="UP000309128">
    <property type="component" value="Unassembled WGS sequence"/>
</dbReference>
<dbReference type="AlphaFoldDB" id="A0A5S4FPI4"/>
<dbReference type="InterPro" id="IPR026634">
    <property type="entry name" value="TPST-like"/>
</dbReference>
<dbReference type="Gene3D" id="3.40.50.300">
    <property type="entry name" value="P-loop containing nucleotide triphosphate hydrolases"/>
    <property type="match status" value="1"/>
</dbReference>
<name>A0A5S4FPI4_9ACTN</name>
<reference evidence="2 3" key="1">
    <citation type="submission" date="2019-05" db="EMBL/GenBank/DDBJ databases">
        <title>Draft genome sequence of Nonomuraea turkmeniaca DSM 43926.</title>
        <authorList>
            <person name="Saricaoglu S."/>
            <person name="Isik K."/>
        </authorList>
    </citation>
    <scope>NUCLEOTIDE SEQUENCE [LARGE SCALE GENOMIC DNA]</scope>
    <source>
        <strain evidence="2 3">DSM 43926</strain>
    </source>
</reference>
<protein>
    <submittedName>
        <fullName evidence="2">Sulfotransferase</fullName>
    </submittedName>
</protein>
<sequence length="276" mass="29836">MVRRSAASVASWPGARLLPRPVFVLSAPRSGSTLLRLILDSHSRVHAPHELPLGDIAVHVPAGVPTAALALLGHDQTTAEHLLWDRLLHEELGRSGCSVLVVKHPDHVLMWKRLAVCWPDARFVFLLRHPAAIVASWSEAFGHRPSEAAAHLRQFTAALSEARRALPGVTVRYEDLVADPVAEVERVCGHIGVEFEPGMLEYGRHEHGPLQLGLGDWSDMIRSGRIQPARPIPAALPEALIDAAADWGYATRDGHTPTLNPKDANASVADACVGNG</sequence>
<proteinExistence type="predicted"/>
<evidence type="ECO:0000256" key="1">
    <source>
        <dbReference type="ARBA" id="ARBA00022679"/>
    </source>
</evidence>
<accession>A0A5S4FPI4</accession>
<dbReference type="OrthoDB" id="9777890at2"/>
<dbReference type="PANTHER" id="PTHR12788:SF10">
    <property type="entry name" value="PROTEIN-TYROSINE SULFOTRANSFERASE"/>
    <property type="match status" value="1"/>
</dbReference>
<gene>
    <name evidence="2" type="ORF">ETD86_12895</name>
</gene>
<dbReference type="InterPro" id="IPR027417">
    <property type="entry name" value="P-loop_NTPase"/>
</dbReference>
<keyword evidence="1 2" id="KW-0808">Transferase</keyword>
<organism evidence="2 3">
    <name type="scientific">Nonomuraea turkmeniaca</name>
    <dbReference type="NCBI Taxonomy" id="103838"/>
    <lineage>
        <taxon>Bacteria</taxon>
        <taxon>Bacillati</taxon>
        <taxon>Actinomycetota</taxon>
        <taxon>Actinomycetes</taxon>
        <taxon>Streptosporangiales</taxon>
        <taxon>Streptosporangiaceae</taxon>
        <taxon>Nonomuraea</taxon>
    </lineage>
</organism>
<dbReference type="Pfam" id="PF13469">
    <property type="entry name" value="Sulfotransfer_3"/>
    <property type="match status" value="1"/>
</dbReference>
<dbReference type="EMBL" id="VCKY01000034">
    <property type="protein sequence ID" value="TMR22101.1"/>
    <property type="molecule type" value="Genomic_DNA"/>
</dbReference>
<evidence type="ECO:0000313" key="2">
    <source>
        <dbReference type="EMBL" id="TMR22101.1"/>
    </source>
</evidence>